<feature type="domain" description="EGF-like" evidence="6">
    <location>
        <begin position="1115"/>
        <end position="1151"/>
    </location>
</feature>
<feature type="disulfide bond" evidence="5">
    <location>
        <begin position="563"/>
        <end position="572"/>
    </location>
</feature>
<feature type="disulfide bond" evidence="5">
    <location>
        <begin position="453"/>
        <end position="462"/>
    </location>
</feature>
<feature type="domain" description="EGF-like" evidence="6">
    <location>
        <begin position="136"/>
        <end position="172"/>
    </location>
</feature>
<feature type="domain" description="EGF-like" evidence="6">
    <location>
        <begin position="173"/>
        <end position="209"/>
    </location>
</feature>
<proteinExistence type="predicted"/>
<dbReference type="InterPro" id="IPR013032">
    <property type="entry name" value="EGF-like_CS"/>
</dbReference>
<feature type="domain" description="EGF-like" evidence="6">
    <location>
        <begin position="210"/>
        <end position="243"/>
    </location>
</feature>
<feature type="domain" description="EGF-like" evidence="6">
    <location>
        <begin position="574"/>
        <end position="610"/>
    </location>
</feature>
<evidence type="ECO:0000313" key="8">
    <source>
        <dbReference type="Proteomes" id="UP000007110"/>
    </source>
</evidence>
<feature type="domain" description="EGF-like" evidence="6">
    <location>
        <begin position="864"/>
        <end position="897"/>
    </location>
</feature>
<evidence type="ECO:0000256" key="4">
    <source>
        <dbReference type="ARBA" id="ARBA00023157"/>
    </source>
</evidence>
<feature type="domain" description="EGF-like" evidence="6">
    <location>
        <begin position="611"/>
        <end position="647"/>
    </location>
</feature>
<dbReference type="Gene3D" id="3.30.70.1820">
    <property type="entry name" value="L1 transposable element, RRM domain"/>
    <property type="match status" value="1"/>
</dbReference>
<feature type="disulfide bond" evidence="5">
    <location>
        <begin position="525"/>
        <end position="534"/>
    </location>
</feature>
<name>A0A7M7PQ27_STRPU</name>
<dbReference type="SMART" id="SM00181">
    <property type="entry name" value="EGF"/>
    <property type="match status" value="33"/>
</dbReference>
<accession>A0A7M7PQ27</accession>
<feature type="domain" description="EGF-like" evidence="6">
    <location>
        <begin position="827"/>
        <end position="863"/>
    </location>
</feature>
<dbReference type="InterPro" id="IPR001881">
    <property type="entry name" value="EGF-like_Ca-bd_dom"/>
</dbReference>
<feature type="domain" description="EGF-like" evidence="6">
    <location>
        <begin position="502"/>
        <end position="535"/>
    </location>
</feature>
<dbReference type="PROSITE" id="PS00010">
    <property type="entry name" value="ASX_HYDROXYL"/>
    <property type="match status" value="20"/>
</dbReference>
<feature type="domain" description="EGF-like" evidence="6">
    <location>
        <begin position="899"/>
        <end position="935"/>
    </location>
</feature>
<feature type="disulfide bond" evidence="5">
    <location>
        <begin position="233"/>
        <end position="242"/>
    </location>
</feature>
<evidence type="ECO:0000313" key="7">
    <source>
        <dbReference type="EnsemblMetazoa" id="XP_030855069"/>
    </source>
</evidence>
<evidence type="ECO:0000256" key="1">
    <source>
        <dbReference type="ARBA" id="ARBA00022536"/>
    </source>
</evidence>
<feature type="disulfide bond" evidence="5">
    <location>
        <begin position="1141"/>
        <end position="1150"/>
    </location>
</feature>
<feature type="domain" description="EGF-like" evidence="6">
    <location>
        <begin position="648"/>
        <end position="681"/>
    </location>
</feature>
<feature type="domain" description="EGF-like" evidence="6">
    <location>
        <begin position="1008"/>
        <end position="1041"/>
    </location>
</feature>
<keyword evidence="3" id="KW-0677">Repeat</keyword>
<feature type="domain" description="EGF-like" evidence="6">
    <location>
        <begin position="936"/>
        <end position="969"/>
    </location>
</feature>
<organism evidence="7 8">
    <name type="scientific">Strongylocentrotus purpuratus</name>
    <name type="common">Purple sea urchin</name>
    <dbReference type="NCBI Taxonomy" id="7668"/>
    <lineage>
        <taxon>Eukaryota</taxon>
        <taxon>Metazoa</taxon>
        <taxon>Echinodermata</taxon>
        <taxon>Eleutherozoa</taxon>
        <taxon>Echinozoa</taxon>
        <taxon>Echinoidea</taxon>
        <taxon>Euechinoidea</taxon>
        <taxon>Echinacea</taxon>
        <taxon>Camarodonta</taxon>
        <taxon>Echinidea</taxon>
        <taxon>Strongylocentrotidae</taxon>
        <taxon>Strongylocentrotus</taxon>
    </lineage>
</organism>
<dbReference type="InParanoid" id="A0A7M7PQ27"/>
<evidence type="ECO:0000256" key="2">
    <source>
        <dbReference type="ARBA" id="ARBA00022729"/>
    </source>
</evidence>
<keyword evidence="2" id="KW-0732">Signal</keyword>
<dbReference type="FunFam" id="2.10.25.10:FF:000650">
    <property type="entry name" value="fibropellin-1-like isoform X1"/>
    <property type="match status" value="20"/>
</dbReference>
<feature type="disulfide bond" evidence="5">
    <location>
        <begin position="419"/>
        <end position="428"/>
    </location>
</feature>
<feature type="disulfide bond" evidence="5">
    <location>
        <begin position="491"/>
        <end position="500"/>
    </location>
</feature>
<dbReference type="Pfam" id="PF12661">
    <property type="entry name" value="hEGF"/>
    <property type="match status" value="12"/>
</dbReference>
<feature type="disulfide bond" evidence="5">
    <location>
        <begin position="959"/>
        <end position="968"/>
    </location>
</feature>
<feature type="domain" description="EGF-like" evidence="6">
    <location>
        <begin position="465"/>
        <end position="501"/>
    </location>
</feature>
<feature type="domain" description="EGF-like" evidence="6">
    <location>
        <begin position="1080"/>
        <end position="1113"/>
    </location>
</feature>
<feature type="domain" description="EGF-like" evidence="6">
    <location>
        <begin position="282"/>
        <end position="318"/>
    </location>
</feature>
<feature type="disulfide bond" evidence="5">
    <location>
        <begin position="90"/>
        <end position="99"/>
    </location>
</feature>
<feature type="disulfide bond" evidence="5">
    <location>
        <begin position="1103"/>
        <end position="1112"/>
    </location>
</feature>
<evidence type="ECO:0000259" key="6">
    <source>
        <dbReference type="PROSITE" id="PS50026"/>
    </source>
</evidence>
<dbReference type="SMART" id="SM00179">
    <property type="entry name" value="EGF_CA"/>
    <property type="match status" value="20"/>
</dbReference>
<dbReference type="InterPro" id="IPR018097">
    <property type="entry name" value="EGF_Ca-bd_CS"/>
</dbReference>
<feature type="domain" description="EGF-like" evidence="6">
    <location>
        <begin position="101"/>
        <end position="134"/>
    </location>
</feature>
<feature type="domain" description="EGF-like" evidence="6">
    <location>
        <begin position="319"/>
        <end position="355"/>
    </location>
</feature>
<feature type="disulfide bond" evidence="5">
    <location>
        <begin position="925"/>
        <end position="934"/>
    </location>
</feature>
<feature type="disulfide bond" evidence="5">
    <location>
        <begin position="637"/>
        <end position="646"/>
    </location>
</feature>
<feature type="disulfide bond" evidence="5">
    <location>
        <begin position="15"/>
        <end position="24"/>
    </location>
</feature>
<feature type="disulfide bond" evidence="5">
    <location>
        <begin position="382"/>
        <end position="391"/>
    </location>
</feature>
<feature type="disulfide bond" evidence="5">
    <location>
        <begin position="853"/>
        <end position="862"/>
    </location>
</feature>
<feature type="disulfide bond" evidence="5">
    <location>
        <begin position="671"/>
        <end position="680"/>
    </location>
</feature>
<dbReference type="GeneID" id="100889823"/>
<feature type="disulfide bond" evidence="5">
    <location>
        <begin position="53"/>
        <end position="62"/>
    </location>
</feature>
<feature type="domain" description="EGF-like" evidence="6">
    <location>
        <begin position="27"/>
        <end position="63"/>
    </location>
</feature>
<feature type="disulfide bond" evidence="5">
    <location>
        <begin position="1031"/>
        <end position="1040"/>
    </location>
</feature>
<feature type="disulfide bond" evidence="5">
    <location>
        <begin position="162"/>
        <end position="171"/>
    </location>
</feature>
<feature type="domain" description="EGF-like" evidence="6">
    <location>
        <begin position="393"/>
        <end position="429"/>
    </location>
</feature>
<dbReference type="PANTHER" id="PTHR12916:SF4">
    <property type="entry name" value="UNINFLATABLE, ISOFORM C"/>
    <property type="match status" value="1"/>
</dbReference>
<feature type="disulfide bond" evidence="5">
    <location>
        <begin position="600"/>
        <end position="609"/>
    </location>
</feature>
<dbReference type="OrthoDB" id="18487at2759"/>
<dbReference type="PROSITE" id="PS01186">
    <property type="entry name" value="EGF_2"/>
    <property type="match status" value="21"/>
</dbReference>
<feature type="disulfide bond" evidence="5">
    <location>
        <begin position="308"/>
        <end position="317"/>
    </location>
</feature>
<dbReference type="GO" id="GO:0005509">
    <property type="term" value="F:calcium ion binding"/>
    <property type="evidence" value="ECO:0007669"/>
    <property type="project" value="InterPro"/>
</dbReference>
<feature type="domain" description="EGF-like" evidence="6">
    <location>
        <begin position="245"/>
        <end position="281"/>
    </location>
</feature>
<feature type="disulfide bond" evidence="5">
    <location>
        <begin position="887"/>
        <end position="896"/>
    </location>
</feature>
<feature type="domain" description="EGF-like" evidence="6">
    <location>
        <begin position="430"/>
        <end position="463"/>
    </location>
</feature>
<feature type="domain" description="EGF-like" evidence="6">
    <location>
        <begin position="1043"/>
        <end position="1079"/>
    </location>
</feature>
<sequence>MNGGTCNGEGNACQCNAGYTGELCGTDIDECASGPCMANEDCTDGVNMYTCACSAGYAGSPCADIDECASGPCMANEDCTDGVNMYTCACSAGYAGSPCAVDCSAPNTCMNGGTCNGEGNACQCNAGYTGELCGTDIDECASGPCMANEDCTDGVNMYTCACSAGYAGSPCADIDECASGPCMANEDCTDGVNMYTCACSAGYAGSPCAVDCSAPNTCMNGGTCNGEGNACQCNAGYTGELCGTDIDECASGPCMANEDCTDGVNMYTCACSAGYAGSPCADIDECASGPCMANEDCTDGVNMYTCACSAGYAGSPCADIDECASGPCMANEDCTDGVNMYTCACSAGYAGSPCADIDECASGPCMANEDCTDGVNMYTCACSAGYAGSPCADIDECASGPCMANEDCTDGVNMYTCACSAGYAGSPCAVDCSAPNTCMNGGTCNGEGNACQCNAGYTGELCGTDIDECASGPCMANEDCTDGVNMYTCACSAGYAGSPCAVDCSAPNTCMNGGTCNGEGNACQCNAGYTGELCGTDIDECASGPCMANEDCTDGVNMYTCACSAGYAGSPCADIDECASGPCMANEDCTDGVNMYTCACSAGYAGSPCADIDECASGPCMANEDCTDGVNMYTCACSAGYAGSPCAVDCSAPNTCMNGGTCNGEGNACQCNAGYTGELCGTDIDECASGPCMANEDCTDGVNMYTCACSAGYAGSPCAVDCSAPNTCMNGGTCNGEGNACQCNAGYTGELCGTDIDECASGPCMANEDCTDGVNMYTCACSAGYAGSPCAVDCSAPNTCMNGGTCNGEGNACQCNAGYTGELCGTDIDECASGPCMANEDCTDGVNMYTCACSAGYAGSPCAVDCSAPNTCMNGGTCNGEGNACQCNAGYTGELCGTDIDECASGPCMANEDCTDGVNMYTCACSAGYAGSPCAVDCSAPNTCMNGGTCNGEGNACQCNAGYTGELCGTDIDECASGPCMANEDCTDGVNMYTCACSAGYAGSPCAVDCSAPNTCMNGGTCNGEGNACQCNAGYTGELCGTDIDECASGPCMANEDCTDGVNMYTCACSAGYAGSPCAVDCSAPNTCMNGGTCNGEGNACQCNAGYTGELCGTDIDECASGPCMANEDCTDGVNMYTCACSAGYAGSPCAVDCSAPNTCMNGGTCNGEGNACQCNAGYTGELCGTAAQGQAKPPSPQRPFVVNNDVDRKVASQRGMAAAASPEKKGIFVDIGDHLEELEIGEYGMMGDVVKQAVEAAVKAAVPAIVQAVKEVCLRSFKEVVNPHLLHLQFRQDAIEQAGRKDNLRISGLAEEEKEETEEILIEKICKVAGETGMQLAESDISACHRLGRKVAGKKRDTVVRFVAQRKRDKVYQGRFHLKGKESFRQVFVNEDLTSTRYAVLMAAKKSAEVVVACPGCPLAGSPDEAIPQ</sequence>
<feature type="domain" description="EGF-like" evidence="6">
    <location>
        <begin position="64"/>
        <end position="100"/>
    </location>
</feature>
<protein>
    <recommendedName>
        <fullName evidence="6">EGF-like domain-containing protein</fullName>
    </recommendedName>
</protein>
<evidence type="ECO:0000256" key="3">
    <source>
        <dbReference type="ARBA" id="ARBA00022737"/>
    </source>
</evidence>
<dbReference type="SUPFAM" id="SSF57196">
    <property type="entry name" value="EGF/Laminin"/>
    <property type="match status" value="20"/>
</dbReference>
<comment type="caution">
    <text evidence="5">Lacks conserved residue(s) required for the propagation of feature annotation.</text>
</comment>
<feature type="domain" description="EGF-like" evidence="6">
    <location>
        <begin position="792"/>
        <end position="825"/>
    </location>
</feature>
<feature type="domain" description="EGF-like" evidence="6">
    <location>
        <begin position="356"/>
        <end position="392"/>
    </location>
</feature>
<reference evidence="8" key="1">
    <citation type="submission" date="2015-02" db="EMBL/GenBank/DDBJ databases">
        <title>Genome sequencing for Strongylocentrotus purpuratus.</title>
        <authorList>
            <person name="Murali S."/>
            <person name="Liu Y."/>
            <person name="Vee V."/>
            <person name="English A."/>
            <person name="Wang M."/>
            <person name="Skinner E."/>
            <person name="Han Y."/>
            <person name="Muzny D.M."/>
            <person name="Worley K.C."/>
            <person name="Gibbs R.A."/>
        </authorList>
    </citation>
    <scope>NUCLEOTIDE SEQUENCE</scope>
</reference>
<feature type="domain" description="EGF-like" evidence="6">
    <location>
        <begin position="720"/>
        <end position="753"/>
    </location>
</feature>
<dbReference type="KEGG" id="spu:100889823"/>
<dbReference type="InterPro" id="IPR000742">
    <property type="entry name" value="EGF"/>
</dbReference>
<feature type="domain" description="EGF-like" evidence="6">
    <location>
        <begin position="537"/>
        <end position="573"/>
    </location>
</feature>
<feature type="disulfide bond" evidence="5">
    <location>
        <begin position="1069"/>
        <end position="1078"/>
    </location>
</feature>
<feature type="disulfide bond" evidence="5">
    <location>
        <begin position="345"/>
        <end position="354"/>
    </location>
</feature>
<dbReference type="EnsemblMetazoa" id="XM_030999209">
    <property type="protein sequence ID" value="XP_030855069"/>
    <property type="gene ID" value="LOC100889823"/>
</dbReference>
<feature type="domain" description="EGF-like" evidence="6">
    <location>
        <begin position="971"/>
        <end position="1007"/>
    </location>
</feature>
<dbReference type="Gene3D" id="2.10.25.10">
    <property type="entry name" value="Laminin"/>
    <property type="match status" value="32"/>
</dbReference>
<dbReference type="PROSITE" id="PS01187">
    <property type="entry name" value="EGF_CA"/>
    <property type="match status" value="13"/>
</dbReference>
<dbReference type="CDD" id="cd00054">
    <property type="entry name" value="EGF_CA"/>
    <property type="match status" value="20"/>
</dbReference>
<feature type="domain" description="EGF-like" evidence="6">
    <location>
        <begin position="1"/>
        <end position="25"/>
    </location>
</feature>
<feature type="disulfide bond" evidence="5">
    <location>
        <begin position="271"/>
        <end position="280"/>
    </location>
</feature>
<feature type="disulfide bond" evidence="5">
    <location>
        <begin position="709"/>
        <end position="718"/>
    </location>
</feature>
<feature type="domain" description="EGF-like" evidence="6">
    <location>
        <begin position="755"/>
        <end position="791"/>
    </location>
</feature>
<feature type="disulfide bond" evidence="5">
    <location>
        <begin position="997"/>
        <end position="1006"/>
    </location>
</feature>
<feature type="disulfide bond" evidence="5">
    <location>
        <begin position="781"/>
        <end position="790"/>
    </location>
</feature>
<feature type="domain" description="EGF-like" evidence="6">
    <location>
        <begin position="683"/>
        <end position="719"/>
    </location>
</feature>
<keyword evidence="4 5" id="KW-1015">Disulfide bond</keyword>
<keyword evidence="8" id="KW-1185">Reference proteome</keyword>
<reference evidence="7" key="2">
    <citation type="submission" date="2021-01" db="UniProtKB">
        <authorList>
            <consortium name="EnsemblMetazoa"/>
        </authorList>
    </citation>
    <scope>IDENTIFICATION</scope>
</reference>
<dbReference type="RefSeq" id="XP_030855069.1">
    <property type="nucleotide sequence ID" value="XM_030999209.1"/>
</dbReference>
<evidence type="ECO:0000256" key="5">
    <source>
        <dbReference type="PROSITE-ProRule" id="PRU00076"/>
    </source>
</evidence>
<dbReference type="PROSITE" id="PS00022">
    <property type="entry name" value="EGF_1"/>
    <property type="match status" value="33"/>
</dbReference>
<feature type="disulfide bond" evidence="5">
    <location>
        <begin position="124"/>
        <end position="133"/>
    </location>
</feature>
<dbReference type="OMA" id="CNGEGNA"/>
<feature type="disulfide bond" evidence="5">
    <location>
        <begin position="1175"/>
        <end position="1184"/>
    </location>
</feature>
<feature type="disulfide bond" evidence="5">
    <location>
        <begin position="743"/>
        <end position="752"/>
    </location>
</feature>
<dbReference type="InterPro" id="IPR000152">
    <property type="entry name" value="EGF-type_Asp/Asn_hydroxyl_site"/>
</dbReference>
<feature type="domain" description="EGF-like" evidence="6">
    <location>
        <begin position="1152"/>
        <end position="1185"/>
    </location>
</feature>
<feature type="disulfide bond" evidence="5">
    <location>
        <begin position="199"/>
        <end position="208"/>
    </location>
</feature>
<dbReference type="PROSITE" id="PS50026">
    <property type="entry name" value="EGF_3"/>
    <property type="match status" value="33"/>
</dbReference>
<dbReference type="PANTHER" id="PTHR12916">
    <property type="entry name" value="CYTOCHROME C OXIDASE POLYPEPTIDE VIC-2"/>
    <property type="match status" value="1"/>
</dbReference>
<feature type="disulfide bond" evidence="5">
    <location>
        <begin position="815"/>
        <end position="824"/>
    </location>
</feature>
<dbReference type="Proteomes" id="UP000007110">
    <property type="component" value="Unassembled WGS sequence"/>
</dbReference>
<keyword evidence="1 5" id="KW-0245">EGF-like domain</keyword>